<evidence type="ECO:0000313" key="1">
    <source>
        <dbReference type="EMBL" id="KXG76387.1"/>
    </source>
</evidence>
<organism evidence="1 2">
    <name type="scientific">Fervidicola ferrireducens</name>
    <dbReference type="NCBI Taxonomy" id="520764"/>
    <lineage>
        <taxon>Bacteria</taxon>
        <taxon>Bacillati</taxon>
        <taxon>Bacillota</taxon>
        <taxon>Clostridia</taxon>
        <taxon>Thermosediminibacterales</taxon>
        <taxon>Thermosediminibacteraceae</taxon>
        <taxon>Fervidicola</taxon>
    </lineage>
</organism>
<proteinExistence type="predicted"/>
<reference evidence="1 2" key="1">
    <citation type="submission" date="2015-12" db="EMBL/GenBank/DDBJ databases">
        <title>Draft genome sequnece of Fervidicola ferrireducens strain Y170.</title>
        <authorList>
            <person name="Patel B.K."/>
        </authorList>
    </citation>
    <scope>NUCLEOTIDE SEQUENCE [LARGE SCALE GENOMIC DNA]</scope>
    <source>
        <strain evidence="1 2">Y170</strain>
    </source>
</reference>
<comment type="caution">
    <text evidence="1">The sequence shown here is derived from an EMBL/GenBank/DDBJ whole genome shotgun (WGS) entry which is preliminary data.</text>
</comment>
<evidence type="ECO:0000313" key="2">
    <source>
        <dbReference type="Proteomes" id="UP000070427"/>
    </source>
</evidence>
<name>A0A140L762_9FIRM</name>
<protein>
    <submittedName>
        <fullName evidence="1">Uncharacterized protein</fullName>
    </submittedName>
</protein>
<dbReference type="Proteomes" id="UP000070427">
    <property type="component" value="Unassembled WGS sequence"/>
</dbReference>
<accession>A0A140L762</accession>
<keyword evidence="2" id="KW-1185">Reference proteome</keyword>
<sequence>MSKHLNDNDVKEDFANIIKKVELGQDLTIKEVERREQ</sequence>
<dbReference type="InParanoid" id="A0A140L762"/>
<dbReference type="EMBL" id="LOED01000020">
    <property type="protein sequence ID" value="KXG76387.1"/>
    <property type="molecule type" value="Genomic_DNA"/>
</dbReference>
<dbReference type="AlphaFoldDB" id="A0A140L762"/>
<gene>
    <name evidence="1" type="ORF">AN618_16270</name>
</gene>
<dbReference type="STRING" id="520764.AN618_16270"/>